<dbReference type="InterPro" id="IPR013961">
    <property type="entry name" value="RAI1"/>
</dbReference>
<keyword evidence="2" id="KW-0547">Nucleotide-binding</keyword>
<sequence length="258" mass="30525">MCHQIPEYYLSLCFSHREKKKRESDLTERDKLMSSWGYKFEQYMTSGKEDEPPDLIAPINEKEEYCSVLRTRLNRHSLVYGAEVDGLDSVSQKSDKSCKCSSLQHFVELKTSRKISHPKQERNFFRYKLLKWWAQSFLAGIPRVICGFRNDNGIVEKLQTFSLKDISQKGRDLWSPAACMNFCDDFLSFVQKNVTIDDPHVVYKLEWQPHQDIKLYLLDKPEEFQILPEWYIKEMTTYDLDTSPDLLYTFPNFKNAKL</sequence>
<dbReference type="Pfam" id="PF08652">
    <property type="entry name" value="RAI1"/>
    <property type="match status" value="1"/>
</dbReference>
<comment type="subcellular location">
    <subcellularLocation>
        <location evidence="2">Nucleus</location>
    </subcellularLocation>
</comment>
<gene>
    <name evidence="5" type="primary">LOC106465465</name>
</gene>
<dbReference type="EC" id="3.6.1.-" evidence="2"/>
<accession>A0ABM1BFU1</accession>
<keyword evidence="2" id="KW-0539">Nucleus</keyword>
<keyword evidence="2" id="KW-0694">RNA-binding</keyword>
<dbReference type="PANTHER" id="PTHR12395">
    <property type="entry name" value="DOM-3 RELATED"/>
    <property type="match status" value="1"/>
</dbReference>
<keyword evidence="4" id="KW-1185">Reference proteome</keyword>
<feature type="domain" description="RAI1-like" evidence="3">
    <location>
        <begin position="16"/>
        <end position="231"/>
    </location>
</feature>
<proteinExistence type="inferred from homology"/>
<comment type="cofactor">
    <cofactor evidence="2">
        <name>a divalent metal cation</name>
        <dbReference type="ChEBI" id="CHEBI:60240"/>
    </cofactor>
</comment>
<dbReference type="Proteomes" id="UP000694941">
    <property type="component" value="Unplaced"/>
</dbReference>
<evidence type="ECO:0000313" key="5">
    <source>
        <dbReference type="RefSeq" id="XP_013781149.2"/>
    </source>
</evidence>
<comment type="similarity">
    <text evidence="1 2">Belongs to the DXO/Dom3Z family.</text>
</comment>
<reference evidence="5" key="1">
    <citation type="submission" date="2025-08" db="UniProtKB">
        <authorList>
            <consortium name="RefSeq"/>
        </authorList>
    </citation>
    <scope>IDENTIFICATION</scope>
    <source>
        <tissue evidence="5">Muscle</tissue>
    </source>
</reference>
<comment type="function">
    <text evidence="2">Decapping enzyme for NAD-capped RNAs: specifically hydrolyzes the nicotinamide adenine dinucleotide (NAD) cap from a subset of RNAs by removing the entire NAD moiety from the 5'-end of an NAD-capped RNA.</text>
</comment>
<keyword evidence="2" id="KW-0378">Hydrolase</keyword>
<evidence type="ECO:0000259" key="3">
    <source>
        <dbReference type="Pfam" id="PF08652"/>
    </source>
</evidence>
<organism evidence="4 5">
    <name type="scientific">Limulus polyphemus</name>
    <name type="common">Atlantic horseshoe crab</name>
    <dbReference type="NCBI Taxonomy" id="6850"/>
    <lineage>
        <taxon>Eukaryota</taxon>
        <taxon>Metazoa</taxon>
        <taxon>Ecdysozoa</taxon>
        <taxon>Arthropoda</taxon>
        <taxon>Chelicerata</taxon>
        <taxon>Merostomata</taxon>
        <taxon>Xiphosura</taxon>
        <taxon>Limulidae</taxon>
        <taxon>Limulus</taxon>
    </lineage>
</organism>
<keyword evidence="2" id="KW-0479">Metal-binding</keyword>
<evidence type="ECO:0000256" key="2">
    <source>
        <dbReference type="RuleBase" id="RU367113"/>
    </source>
</evidence>
<dbReference type="InterPro" id="IPR039039">
    <property type="entry name" value="RAI1-like_fam"/>
</dbReference>
<keyword evidence="2" id="KW-0540">Nuclease</keyword>
<dbReference type="PANTHER" id="PTHR12395:SF9">
    <property type="entry name" value="DECAPPING AND EXORIBONUCLEASE PROTEIN"/>
    <property type="match status" value="1"/>
</dbReference>
<dbReference type="RefSeq" id="XP_013781149.2">
    <property type="nucleotide sequence ID" value="XM_013925695.2"/>
</dbReference>
<evidence type="ECO:0000256" key="1">
    <source>
        <dbReference type="ARBA" id="ARBA00006562"/>
    </source>
</evidence>
<dbReference type="GeneID" id="106465465"/>
<protein>
    <recommendedName>
        <fullName evidence="2">Decapping nuclease</fullName>
        <ecNumber evidence="2">3.6.1.-</ecNumber>
    </recommendedName>
</protein>
<evidence type="ECO:0000313" key="4">
    <source>
        <dbReference type="Proteomes" id="UP000694941"/>
    </source>
</evidence>
<name>A0ABM1BFU1_LIMPO</name>